<organism evidence="2 3">
    <name type="scientific">Cupriavidus metallidurans</name>
    <dbReference type="NCBI Taxonomy" id="119219"/>
    <lineage>
        <taxon>Bacteria</taxon>
        <taxon>Pseudomonadati</taxon>
        <taxon>Pseudomonadota</taxon>
        <taxon>Betaproteobacteria</taxon>
        <taxon>Burkholderiales</taxon>
        <taxon>Burkholderiaceae</taxon>
        <taxon>Cupriavidus</taxon>
    </lineage>
</organism>
<dbReference type="OrthoDB" id="8854726at2"/>
<name>A0A482IS79_9BURK</name>
<evidence type="ECO:0000313" key="3">
    <source>
        <dbReference type="Proteomes" id="UP000253772"/>
    </source>
</evidence>
<protein>
    <recommendedName>
        <fullName evidence="1">Toprim domain-containing protein</fullName>
    </recommendedName>
</protein>
<gene>
    <name evidence="2" type="ORF">DDF84_012130</name>
</gene>
<proteinExistence type="predicted"/>
<reference evidence="2 3" key="1">
    <citation type="submission" date="2019-03" db="EMBL/GenBank/DDBJ databases">
        <title>Comparative insights into the high quality Complete genome sequence of highly metal resistant Cupriavidus metallidurans strain BS1 isolated from a gold-copper mine.</title>
        <authorList>
            <person name="Mazhar H.S."/>
            <person name="Rensing C."/>
        </authorList>
    </citation>
    <scope>NUCLEOTIDE SEQUENCE [LARGE SCALE GENOMIC DNA]</scope>
    <source>
        <strain evidence="2 3">BS1</strain>
    </source>
</reference>
<feature type="domain" description="Toprim" evidence="1">
    <location>
        <begin position="184"/>
        <end position="267"/>
    </location>
</feature>
<dbReference type="Proteomes" id="UP000253772">
    <property type="component" value="Chromosome c1"/>
</dbReference>
<evidence type="ECO:0000259" key="1">
    <source>
        <dbReference type="Pfam" id="PF13362"/>
    </source>
</evidence>
<dbReference type="Pfam" id="PF13362">
    <property type="entry name" value="Toprim_3"/>
    <property type="match status" value="1"/>
</dbReference>
<sequence>MRFSDFAAAHGLIVGDLYASDRIRRCATVEHPRKKNGSYFWDGRRGWVLAWDGEGEVRWYNDPGAKPWTDAEKRAFAQKRAAERTRLVERQKQAARRAEELVRSAVPGKHGYLDRKGLHACNGLVLPDESLIVPMRNLGTNALQGAQVIRWLPEERVWEKKMLPGTVAKGAVFHIGPPRPSETILCEGYATGLSIDAAARQMRINAAVLVCFSAGNLAHVAPMTKGRKYTFADNDKSGTGERSARDAGLAYCLSEVVGEDANDLHVRAGLMAVCQKLMAVRRALT</sequence>
<dbReference type="InterPro" id="IPR006171">
    <property type="entry name" value="TOPRIM_dom"/>
</dbReference>
<dbReference type="AlphaFoldDB" id="A0A482IS79"/>
<accession>A0A482IS79</accession>
<dbReference type="EMBL" id="CP037900">
    <property type="protein sequence ID" value="QBP11698.1"/>
    <property type="molecule type" value="Genomic_DNA"/>
</dbReference>
<evidence type="ECO:0000313" key="2">
    <source>
        <dbReference type="EMBL" id="QBP11698.1"/>
    </source>
</evidence>